<dbReference type="EMBL" id="BRXR01000001">
    <property type="protein sequence ID" value="GLC29693.1"/>
    <property type="molecule type" value="Genomic_DNA"/>
</dbReference>
<organism evidence="1 2">
    <name type="scientific">Clostridium omnivorum</name>
    <dbReference type="NCBI Taxonomy" id="1604902"/>
    <lineage>
        <taxon>Bacteria</taxon>
        <taxon>Bacillati</taxon>
        <taxon>Bacillota</taxon>
        <taxon>Clostridia</taxon>
        <taxon>Eubacteriales</taxon>
        <taxon>Clostridiaceae</taxon>
        <taxon>Clostridium</taxon>
    </lineage>
</organism>
<dbReference type="PANTHER" id="PTHR40086">
    <property type="entry name" value="PHOSPHOTRANSFERASE YTMP-RELATED"/>
    <property type="match status" value="1"/>
</dbReference>
<proteinExistence type="predicted"/>
<comment type="caution">
    <text evidence="1">The sequence shown here is derived from an EMBL/GenBank/DDBJ whole genome shotgun (WGS) entry which is preliminary data.</text>
</comment>
<dbReference type="InterPro" id="IPR011009">
    <property type="entry name" value="Kinase-like_dom_sf"/>
</dbReference>
<evidence type="ECO:0008006" key="3">
    <source>
        <dbReference type="Google" id="ProtNLM"/>
    </source>
</evidence>
<evidence type="ECO:0000313" key="1">
    <source>
        <dbReference type="EMBL" id="GLC29693.1"/>
    </source>
</evidence>
<dbReference type="RefSeq" id="WP_264848981.1">
    <property type="nucleotide sequence ID" value="NZ_BRXR01000001.1"/>
</dbReference>
<reference evidence="1 2" key="1">
    <citation type="journal article" date="2024" name="Int. J. Syst. Evol. Microbiol.">
        <title>Clostridium omnivorum sp. nov., isolated from anoxic soil under the treatment of reductive soil disinfestation.</title>
        <authorList>
            <person name="Ueki A."/>
            <person name="Tonouchi A."/>
            <person name="Kaku N."/>
            <person name="Honma S."/>
            <person name="Ueki K."/>
        </authorList>
    </citation>
    <scope>NUCLEOTIDE SEQUENCE [LARGE SCALE GENOMIC DNA]</scope>
    <source>
        <strain evidence="1 2">E14</strain>
    </source>
</reference>
<dbReference type="InterPro" id="IPR052077">
    <property type="entry name" value="CcrZ_PhaseVar_Mediator"/>
</dbReference>
<dbReference type="Gene3D" id="3.90.1200.10">
    <property type="match status" value="1"/>
</dbReference>
<name>A0ABQ5N3A9_9CLOT</name>
<dbReference type="CDD" id="cd05151">
    <property type="entry name" value="ChoK-like"/>
    <property type="match status" value="1"/>
</dbReference>
<protein>
    <recommendedName>
        <fullName evidence="3">Choline kinase</fullName>
    </recommendedName>
</protein>
<sequence>MYGSDSGDEALVEIRNNHIFRISKDIHQLNKVDGEFIGLSAISIEAYERMLEDFTSNKNPYLNYEYVLLNITNEFNIGYVKIDDLVWSELDNSEHYKNLRYTIYPKLQRKEMEIRKQYVKNLLTEILDIDPSRIGKIEKLGGLTNKNYKVVMDGKEYVARVPGNGTGKFIDRLNEKMNSTIAYELGIDSETIYFDENTGFKITKFIENAETLNPTTGKREDNMELMAGILRKLHDSGRTFKDTFDPFKGTIFYEDALISANGKVFEGYYKMKETFMPLKYVLEKLGMDYAPSHLETLPENFIKSGEDKIYLIDWEYSGNYDSLYDLAAVSLECSFSEDEEDLFLRKYFGKEPTSDERLKLHIHKIMQDMFWSMWAAAKGDDYLFDYAQERYNRGGRNINKYLEMRDKDESNNFSSWNGH</sequence>
<keyword evidence="2" id="KW-1185">Reference proteome</keyword>
<dbReference type="Pfam" id="PF01633">
    <property type="entry name" value="Choline_kinase"/>
    <property type="match status" value="1"/>
</dbReference>
<dbReference type="SUPFAM" id="SSF56112">
    <property type="entry name" value="Protein kinase-like (PK-like)"/>
    <property type="match status" value="1"/>
</dbReference>
<evidence type="ECO:0000313" key="2">
    <source>
        <dbReference type="Proteomes" id="UP001208567"/>
    </source>
</evidence>
<gene>
    <name evidence="1" type="ORF">bsdE14_11030</name>
</gene>
<accession>A0ABQ5N3A9</accession>
<dbReference type="Gene3D" id="3.30.200.20">
    <property type="entry name" value="Phosphorylase Kinase, domain 1"/>
    <property type="match status" value="1"/>
</dbReference>
<dbReference type="PANTHER" id="PTHR40086:SF1">
    <property type="entry name" value="CELL CYCLE REGULATOR CCRZ"/>
    <property type="match status" value="1"/>
</dbReference>
<dbReference type="Proteomes" id="UP001208567">
    <property type="component" value="Unassembled WGS sequence"/>
</dbReference>